<dbReference type="PANTHER" id="PTHR10098">
    <property type="entry name" value="RAPSYN-RELATED"/>
    <property type="match status" value="1"/>
</dbReference>
<feature type="region of interest" description="Disordered" evidence="1">
    <location>
        <begin position="22"/>
        <end position="56"/>
    </location>
</feature>
<sequence>MESNQVYLQWLLPRISSNSWMERASHPSEGDLPDESIHTGRLVGSGTGSNSTNSGLIIPSESEIQKWTERIENTPRNLEVHPAVLAGQAGQTALEMYQQSGDINMLTSAVQYLQEAVDVTAIDDRTRAEHVQNLGTSYLTRYQRLGYLQDLEAAVGYNQEAVELTFQDKGHKERIKQLKNLSVSLSERYQRLGHMSNLETSLRYAQQVVEIMPQSDQRRAPALRNVADLLLARYNRLGHLKDLSSALPIMQEALENTLTDRKERANCLQTFSVILSGQYYRLNNLNDLQTAIKYDQEAFELVVENELDKATQALRLLNISAGLMTRYQRLWDLADLEAAMCHAEKAVKLMPLDHPRGAGCLQLLAILLSSRYTRFENLEDLEAALAYNEKALKHTPKGHPEKAFRLQYRAGLFSARYKKFGDPKDLTEVASQYIASFTYPASHPHVSWDAAIQWAYFAAEYQPTDCMKAFSAAFNLLPELLWIGHSIPVRQDTISRLNIGKRTSFATKTCIVLQDLQAAVEFMEQGLAIIFQQALQLKTDVDRLPPEYANTFEQVSIQLYTQGSDDSMDLVNHRNTLLRQIRKQPGHEYFLLSKPFADLRLSSKRGHIVILNSHPDSCDGIIILGPSSEPVHLKINVTVEELKFKQNSLEELLSRCNVRFRGESESSRLVGQQELYSSKSSQECFSDLLEWLWIRVVEPVYKILASVSNLSFPGLTPSNHCSCTQHGFLSGRLWWLPTGAFTSLPLHACAPSDQFIHSYTATLGSLVDSNRRAFNTQTRLGVVGVSQTDSRGANYLKGVAEEVDSVVSIVPKSQVECLQDQQATPAAVQAQLQSCSWLHLACHGKQDLFEPTKSHLLLYGGTLELETILQIKHNNAEVVFLSACQTAMGDSELVNESFHLGGGFIAAGFRGAIGTLWSMDDQDGPLVAKAFYSHLFRDGRQPQATDAAQALHLAVEELRNRNVPYQRWIPFIHMG</sequence>
<evidence type="ECO:0000313" key="4">
    <source>
        <dbReference type="Proteomes" id="UP001215280"/>
    </source>
</evidence>
<comment type="caution">
    <text evidence="3">The sequence shown here is derived from an EMBL/GenBank/DDBJ whole genome shotgun (WGS) entry which is preliminary data.</text>
</comment>
<evidence type="ECO:0000313" key="3">
    <source>
        <dbReference type="EMBL" id="KAJ7722432.1"/>
    </source>
</evidence>
<dbReference type="Pfam" id="PF12770">
    <property type="entry name" value="CHAT"/>
    <property type="match status" value="1"/>
</dbReference>
<accession>A0AAD7ML35</accession>
<dbReference type="Gene3D" id="1.25.40.10">
    <property type="entry name" value="Tetratricopeptide repeat domain"/>
    <property type="match status" value="1"/>
</dbReference>
<dbReference type="InterPro" id="IPR011990">
    <property type="entry name" value="TPR-like_helical_dom_sf"/>
</dbReference>
<feature type="non-terminal residue" evidence="3">
    <location>
        <position position="975"/>
    </location>
</feature>
<proteinExistence type="predicted"/>
<evidence type="ECO:0000259" key="2">
    <source>
        <dbReference type="Pfam" id="PF12770"/>
    </source>
</evidence>
<organism evidence="3 4">
    <name type="scientific">Mycena maculata</name>
    <dbReference type="NCBI Taxonomy" id="230809"/>
    <lineage>
        <taxon>Eukaryota</taxon>
        <taxon>Fungi</taxon>
        <taxon>Dikarya</taxon>
        <taxon>Basidiomycota</taxon>
        <taxon>Agaricomycotina</taxon>
        <taxon>Agaricomycetes</taxon>
        <taxon>Agaricomycetidae</taxon>
        <taxon>Agaricales</taxon>
        <taxon>Marasmiineae</taxon>
        <taxon>Mycenaceae</taxon>
        <taxon>Mycena</taxon>
    </lineage>
</organism>
<dbReference type="PANTHER" id="PTHR10098:SF106">
    <property type="entry name" value="TETRATRICOPEPTIDE REPEAT PROTEIN 28-LIKE PROTEIN"/>
    <property type="match status" value="1"/>
</dbReference>
<dbReference type="AlphaFoldDB" id="A0AAD7ML35"/>
<feature type="domain" description="CHAT" evidence="2">
    <location>
        <begin position="689"/>
        <end position="975"/>
    </location>
</feature>
<dbReference type="EMBL" id="JARJLG010000258">
    <property type="protein sequence ID" value="KAJ7722432.1"/>
    <property type="molecule type" value="Genomic_DNA"/>
</dbReference>
<protein>
    <submittedName>
        <fullName evidence="3">CHAT domain-containing protein</fullName>
    </submittedName>
</protein>
<evidence type="ECO:0000256" key="1">
    <source>
        <dbReference type="SAM" id="MobiDB-lite"/>
    </source>
</evidence>
<gene>
    <name evidence="3" type="ORF">DFH07DRAFT_1006607</name>
</gene>
<dbReference type="Proteomes" id="UP001215280">
    <property type="component" value="Unassembled WGS sequence"/>
</dbReference>
<dbReference type="InterPro" id="IPR024983">
    <property type="entry name" value="CHAT_dom"/>
</dbReference>
<keyword evidence="4" id="KW-1185">Reference proteome</keyword>
<reference evidence="3" key="1">
    <citation type="submission" date="2023-03" db="EMBL/GenBank/DDBJ databases">
        <title>Massive genome expansion in bonnet fungi (Mycena s.s.) driven by repeated elements and novel gene families across ecological guilds.</title>
        <authorList>
            <consortium name="Lawrence Berkeley National Laboratory"/>
            <person name="Harder C.B."/>
            <person name="Miyauchi S."/>
            <person name="Viragh M."/>
            <person name="Kuo A."/>
            <person name="Thoen E."/>
            <person name="Andreopoulos B."/>
            <person name="Lu D."/>
            <person name="Skrede I."/>
            <person name="Drula E."/>
            <person name="Henrissat B."/>
            <person name="Morin E."/>
            <person name="Kohler A."/>
            <person name="Barry K."/>
            <person name="LaButti K."/>
            <person name="Morin E."/>
            <person name="Salamov A."/>
            <person name="Lipzen A."/>
            <person name="Mereny Z."/>
            <person name="Hegedus B."/>
            <person name="Baldrian P."/>
            <person name="Stursova M."/>
            <person name="Weitz H."/>
            <person name="Taylor A."/>
            <person name="Grigoriev I.V."/>
            <person name="Nagy L.G."/>
            <person name="Martin F."/>
            <person name="Kauserud H."/>
        </authorList>
    </citation>
    <scope>NUCLEOTIDE SEQUENCE</scope>
    <source>
        <strain evidence="3">CBHHK188m</strain>
    </source>
</reference>
<name>A0AAD7ML35_9AGAR</name>
<dbReference type="Gene3D" id="1.20.120.660">
    <property type="entry name" value="IL-4 antagonist (De novo design) like domain"/>
    <property type="match status" value="1"/>
</dbReference>